<dbReference type="InterPro" id="IPR000952">
    <property type="entry name" value="AB_hydrolase_4_CS"/>
</dbReference>
<dbReference type="PROSITE" id="PS01133">
    <property type="entry name" value="UPF0017"/>
    <property type="match status" value="1"/>
</dbReference>
<feature type="chain" id="PRO_5035874728" description="AB hydrolase-1 domain-containing protein" evidence="3">
    <location>
        <begin position="21"/>
        <end position="406"/>
    </location>
</feature>
<keyword evidence="1" id="KW-0719">Serine esterase</keyword>
<dbReference type="EMBL" id="CAJJDM010000043">
    <property type="protein sequence ID" value="CAD8068945.1"/>
    <property type="molecule type" value="Genomic_DNA"/>
</dbReference>
<organism evidence="4 5">
    <name type="scientific">Paramecium primaurelia</name>
    <dbReference type="NCBI Taxonomy" id="5886"/>
    <lineage>
        <taxon>Eukaryota</taxon>
        <taxon>Sar</taxon>
        <taxon>Alveolata</taxon>
        <taxon>Ciliophora</taxon>
        <taxon>Intramacronucleata</taxon>
        <taxon>Oligohymenophorea</taxon>
        <taxon>Peniculida</taxon>
        <taxon>Parameciidae</taxon>
        <taxon>Paramecium</taxon>
    </lineage>
</organism>
<evidence type="ECO:0008006" key="6">
    <source>
        <dbReference type="Google" id="ProtNLM"/>
    </source>
</evidence>
<reference evidence="4" key="1">
    <citation type="submission" date="2021-01" db="EMBL/GenBank/DDBJ databases">
        <authorList>
            <consortium name="Genoscope - CEA"/>
            <person name="William W."/>
        </authorList>
    </citation>
    <scope>NUCLEOTIDE SEQUENCE</scope>
</reference>
<dbReference type="OMA" id="NFVEFHF"/>
<dbReference type="PANTHER" id="PTHR10794:SF63">
    <property type="entry name" value="ALPHA_BETA HYDROLASE 1, ISOFORM A"/>
    <property type="match status" value="1"/>
</dbReference>
<comment type="caution">
    <text evidence="4">The sequence shown here is derived from an EMBL/GenBank/DDBJ whole genome shotgun (WGS) entry which is preliminary data.</text>
</comment>
<name>A0A8S1LRR4_PARPR</name>
<proteinExistence type="predicted"/>
<keyword evidence="5" id="KW-1185">Reference proteome</keyword>
<evidence type="ECO:0000256" key="2">
    <source>
        <dbReference type="ARBA" id="ARBA00022801"/>
    </source>
</evidence>
<gene>
    <name evidence="4" type="ORF">PPRIM_AZ9-3.1.T0430117</name>
</gene>
<evidence type="ECO:0000313" key="4">
    <source>
        <dbReference type="EMBL" id="CAD8068945.1"/>
    </source>
</evidence>
<dbReference type="InterPro" id="IPR050960">
    <property type="entry name" value="AB_hydrolase_4_sf"/>
</dbReference>
<protein>
    <recommendedName>
        <fullName evidence="6">AB hydrolase-1 domain-containing protein</fullName>
    </recommendedName>
</protein>
<dbReference type="GO" id="GO:0034338">
    <property type="term" value="F:short-chain carboxylesterase activity"/>
    <property type="evidence" value="ECO:0007669"/>
    <property type="project" value="TreeGrafter"/>
</dbReference>
<dbReference type="AlphaFoldDB" id="A0A8S1LRR4"/>
<dbReference type="FunFam" id="3.40.50.1820:FF:000667">
    <property type="entry name" value="Predicted protein"/>
    <property type="match status" value="1"/>
</dbReference>
<evidence type="ECO:0000313" key="5">
    <source>
        <dbReference type="Proteomes" id="UP000688137"/>
    </source>
</evidence>
<dbReference type="PIRSF" id="PIRSF005211">
    <property type="entry name" value="Ab_hydro_YheT"/>
    <property type="match status" value="1"/>
</dbReference>
<evidence type="ECO:0000256" key="3">
    <source>
        <dbReference type="SAM" id="SignalP"/>
    </source>
</evidence>
<dbReference type="GO" id="GO:0047372">
    <property type="term" value="F:monoacylglycerol lipase activity"/>
    <property type="evidence" value="ECO:0007669"/>
    <property type="project" value="TreeGrafter"/>
</dbReference>
<evidence type="ECO:0000256" key="1">
    <source>
        <dbReference type="ARBA" id="ARBA00022487"/>
    </source>
</evidence>
<dbReference type="InterPro" id="IPR012020">
    <property type="entry name" value="ABHD4"/>
</dbReference>
<feature type="signal peptide" evidence="3">
    <location>
        <begin position="1"/>
        <end position="20"/>
    </location>
</feature>
<keyword evidence="3" id="KW-0732">Signal</keyword>
<keyword evidence="2" id="KW-0378">Hydrolase</keyword>
<dbReference type="Proteomes" id="UP000688137">
    <property type="component" value="Unassembled WGS sequence"/>
</dbReference>
<accession>A0A8S1LRR4</accession>
<sequence length="406" mass="47754">MFFYIFIILLILFMLYQVYQYKRPAVKLIYKENEEIRQIIQRCPSLFSYFPTPYLNGFLHTVLSTFKHPKEKHSSNKEYIENTGMSIDWIDRGHGIDKNKPLLFIMPGLTGTVEDGYINTIVSEAHKQHFHNICVYNYRVLQKDGDFTFKPKFYNYGLNMNPQNYDDPYRDYEHFENDIIQNKRIRVDLPADLHHCLGYLKQKYHFNKILAIGCSYGGAQLGNYLGRFHNIRLVDAAVLVCAPHQMLINQKYLSYSMDIALTKILQGKLKECNPNQECYLRYPRECQKVVDRALSAVWISDFDANFVIQMYGYKSVKDYYQHFSLANRFPLINIPTLCICSEDDDVCHIKALQQHLLQQSAKNIICVTKAGGHIGFLEGWKTESIWFPKPAMEYLRQFADIHYKHH</sequence>
<dbReference type="PANTHER" id="PTHR10794">
    <property type="entry name" value="ABHYDROLASE DOMAIN-CONTAINING PROTEIN"/>
    <property type="match status" value="1"/>
</dbReference>